<name>A0A060R7G9_9BACT</name>
<sequence>MKSGILNLLMLEKGEVLAEIRTHKKYSDILNRICHELFFAKL</sequence>
<evidence type="ECO:0000313" key="1">
    <source>
        <dbReference type="EMBL" id="CDN31152.1"/>
    </source>
</evidence>
<accession>A0A060R7G9</accession>
<dbReference type="Proteomes" id="UP000027616">
    <property type="component" value="Chromosome I"/>
</dbReference>
<reference evidence="1 2" key="1">
    <citation type="journal article" date="2015" name="Genome Announc.">
        <title>Complete Genome Sequence of the Novel Leech Symbiont Mucinivorans hirudinis M3T.</title>
        <authorList>
            <person name="Nelson M.C."/>
            <person name="Bomar L."/>
            <person name="Graf J."/>
        </authorList>
    </citation>
    <scope>NUCLEOTIDE SEQUENCE [LARGE SCALE GENOMIC DNA]</scope>
    <source>
        <strain evidence="2">M3</strain>
    </source>
</reference>
<keyword evidence="2" id="KW-1185">Reference proteome</keyword>
<dbReference type="HOGENOM" id="CLU_3254254_0_0_10"/>
<organism evidence="1 2">
    <name type="scientific">Mucinivorans hirudinis</name>
    <dbReference type="NCBI Taxonomy" id="1433126"/>
    <lineage>
        <taxon>Bacteria</taxon>
        <taxon>Pseudomonadati</taxon>
        <taxon>Bacteroidota</taxon>
        <taxon>Bacteroidia</taxon>
        <taxon>Bacteroidales</taxon>
        <taxon>Rikenellaceae</taxon>
        <taxon>Mucinivorans</taxon>
    </lineage>
</organism>
<dbReference type="AlphaFoldDB" id="A0A060R7G9"/>
<proteinExistence type="predicted"/>
<dbReference type="EMBL" id="HG934468">
    <property type="protein sequence ID" value="CDN31152.1"/>
    <property type="molecule type" value="Genomic_DNA"/>
</dbReference>
<gene>
    <name evidence="1" type="ORF">BN938_1056</name>
</gene>
<protein>
    <submittedName>
        <fullName evidence="1">Uncharacterized protein</fullName>
    </submittedName>
</protein>
<dbReference type="KEGG" id="rbc:BN938_1056"/>
<evidence type="ECO:0000313" key="2">
    <source>
        <dbReference type="Proteomes" id="UP000027616"/>
    </source>
</evidence>